<accession>A0A2M8D6U2</accession>
<gene>
    <name evidence="1" type="ORF">CO088_02930</name>
</gene>
<evidence type="ECO:0008006" key="3">
    <source>
        <dbReference type="Google" id="ProtNLM"/>
    </source>
</evidence>
<evidence type="ECO:0000313" key="2">
    <source>
        <dbReference type="Proteomes" id="UP000229236"/>
    </source>
</evidence>
<dbReference type="AlphaFoldDB" id="A0A2M8D6U2"/>
<dbReference type="EMBL" id="PFTM01000051">
    <property type="protein sequence ID" value="PJB82725.1"/>
    <property type="molecule type" value="Genomic_DNA"/>
</dbReference>
<protein>
    <recommendedName>
        <fullName evidence="3">Transposase IS4-like domain-containing protein</fullName>
    </recommendedName>
</protein>
<evidence type="ECO:0000313" key="1">
    <source>
        <dbReference type="EMBL" id="PJB82725.1"/>
    </source>
</evidence>
<name>A0A2M8D6U2_9BACT</name>
<comment type="caution">
    <text evidence="1">The sequence shown here is derived from an EMBL/GenBank/DDBJ whole genome shotgun (WGS) entry which is preliminary data.</text>
</comment>
<reference evidence="2" key="1">
    <citation type="submission" date="2017-09" db="EMBL/GenBank/DDBJ databases">
        <title>Depth-based differentiation of microbial function through sediment-hosted aquifers and enrichment of novel symbionts in the deep terrestrial subsurface.</title>
        <authorList>
            <person name="Probst A.J."/>
            <person name="Ladd B."/>
            <person name="Jarett J.K."/>
            <person name="Geller-Mcgrath D.E."/>
            <person name="Sieber C.M.K."/>
            <person name="Emerson J.B."/>
            <person name="Anantharaman K."/>
            <person name="Thomas B.C."/>
            <person name="Malmstrom R."/>
            <person name="Stieglmeier M."/>
            <person name="Klingl A."/>
            <person name="Woyke T."/>
            <person name="Ryan C.M."/>
            <person name="Banfield J.F."/>
        </authorList>
    </citation>
    <scope>NUCLEOTIDE SEQUENCE [LARGE SCALE GENOMIC DNA]</scope>
</reference>
<organism evidence="1 2">
    <name type="scientific">Candidatus Yonathbacteria bacterium CG_4_9_14_0_8_um_filter_46_47</name>
    <dbReference type="NCBI Taxonomy" id="1975106"/>
    <lineage>
        <taxon>Bacteria</taxon>
        <taxon>Candidatus Yonathiibacteriota</taxon>
    </lineage>
</organism>
<dbReference type="Proteomes" id="UP000229236">
    <property type="component" value="Unassembled WGS sequence"/>
</dbReference>
<feature type="non-terminal residue" evidence="1">
    <location>
        <position position="262"/>
    </location>
</feature>
<proteinExistence type="predicted"/>
<sequence>MSVNRDRIFQTVRTLDIFVNRCLNLTPKGPLLSGFDYNRDLLKAAMANTYVETVGTKADSLHLAIKAVPGANFYWEFLRTVGILGKKFELEEQEVVLAFDYTEEEFYGDVEGFWIYGWTGKNGVTGKFKFLTCSLVSSDIPEKIPLISIPVYVGHNMAKEICFCLSLIQPLVKTIKLVLFDRGFYAKELMLTLANGPYPYLIFVPKNEMVKKELSVMSENERKTIRYEFELNKDKTFIRGETTLALLKKILDPSNGKEFDWA</sequence>